<protein>
    <submittedName>
        <fullName evidence="2">Uncharacterized protein</fullName>
    </submittedName>
</protein>
<evidence type="ECO:0000313" key="2">
    <source>
        <dbReference type="EMBL" id="MBX48153.1"/>
    </source>
</evidence>
<feature type="region of interest" description="Disordered" evidence="1">
    <location>
        <begin position="1"/>
        <end position="33"/>
    </location>
</feature>
<reference evidence="2" key="1">
    <citation type="submission" date="2018-02" db="EMBL/GenBank/DDBJ databases">
        <title>Rhizophora mucronata_Transcriptome.</title>
        <authorList>
            <person name="Meera S.P."/>
            <person name="Sreeshan A."/>
            <person name="Augustine A."/>
        </authorList>
    </citation>
    <scope>NUCLEOTIDE SEQUENCE</scope>
    <source>
        <tissue evidence="2">Leaf</tissue>
    </source>
</reference>
<organism evidence="2">
    <name type="scientific">Rhizophora mucronata</name>
    <name type="common">Asiatic mangrove</name>
    <dbReference type="NCBI Taxonomy" id="61149"/>
    <lineage>
        <taxon>Eukaryota</taxon>
        <taxon>Viridiplantae</taxon>
        <taxon>Streptophyta</taxon>
        <taxon>Embryophyta</taxon>
        <taxon>Tracheophyta</taxon>
        <taxon>Spermatophyta</taxon>
        <taxon>Magnoliopsida</taxon>
        <taxon>eudicotyledons</taxon>
        <taxon>Gunneridae</taxon>
        <taxon>Pentapetalae</taxon>
        <taxon>rosids</taxon>
        <taxon>fabids</taxon>
        <taxon>Malpighiales</taxon>
        <taxon>Rhizophoraceae</taxon>
        <taxon>Rhizophora</taxon>
    </lineage>
</organism>
<sequence length="33" mass="3249">MMAASSEDSGGSGINGDGGLSNTEEAFSTDLKI</sequence>
<proteinExistence type="predicted"/>
<evidence type="ECO:0000256" key="1">
    <source>
        <dbReference type="SAM" id="MobiDB-lite"/>
    </source>
</evidence>
<name>A0A2P2P099_RHIMU</name>
<dbReference type="AlphaFoldDB" id="A0A2P2P099"/>
<dbReference type="EMBL" id="GGEC01067669">
    <property type="protein sequence ID" value="MBX48153.1"/>
    <property type="molecule type" value="Transcribed_RNA"/>
</dbReference>
<accession>A0A2P2P099</accession>
<feature type="compositionally biased region" description="Gly residues" evidence="1">
    <location>
        <begin position="10"/>
        <end position="19"/>
    </location>
</feature>